<dbReference type="AlphaFoldDB" id="A0A6P6BJE0"/>
<gene>
    <name evidence="9" type="primary">LOC111318638</name>
</gene>
<dbReference type="PANTHER" id="PTHR46602:SF3">
    <property type="entry name" value="PROTEIN SUPPRESSOR OF GENE SILENCING 3-LIKE"/>
    <property type="match status" value="1"/>
</dbReference>
<dbReference type="OrthoDB" id="950058at2759"/>
<dbReference type="GeneID" id="111318638"/>
<feature type="domain" description="XS" evidence="6">
    <location>
        <begin position="328"/>
        <end position="441"/>
    </location>
</feature>
<dbReference type="InterPro" id="IPR005381">
    <property type="entry name" value="Znf-XS_domain"/>
</dbReference>
<evidence type="ECO:0000256" key="1">
    <source>
        <dbReference type="ARBA" id="ARBA00023054"/>
    </source>
</evidence>
<evidence type="ECO:0000256" key="5">
    <source>
        <dbReference type="SAM" id="MobiDB-lite"/>
    </source>
</evidence>
<reference evidence="9" key="1">
    <citation type="submission" date="2025-08" db="UniProtKB">
        <authorList>
            <consortium name="RefSeq"/>
        </authorList>
    </citation>
    <scope>IDENTIFICATION</scope>
    <source>
        <tissue evidence="9">Fruit stalk</tissue>
    </source>
</reference>
<feature type="region of interest" description="Disordered" evidence="5">
    <location>
        <begin position="168"/>
        <end position="226"/>
    </location>
</feature>
<feature type="region of interest" description="Disordered" evidence="5">
    <location>
        <begin position="89"/>
        <end position="132"/>
    </location>
</feature>
<feature type="domain" description="Zinc finger-XS" evidence="7">
    <location>
        <begin position="257"/>
        <end position="294"/>
    </location>
</feature>
<dbReference type="PANTHER" id="PTHR46602">
    <property type="entry name" value="PROTEIN SUPPRESSOR OF GENE SILENCING 3"/>
    <property type="match status" value="1"/>
</dbReference>
<keyword evidence="8" id="KW-1185">Reference proteome</keyword>
<feature type="compositionally biased region" description="Basic residues" evidence="5">
    <location>
        <begin position="97"/>
        <end position="110"/>
    </location>
</feature>
<evidence type="ECO:0000256" key="3">
    <source>
        <dbReference type="ARBA" id="ARBA00024022"/>
    </source>
</evidence>
<evidence type="ECO:0000259" key="6">
    <source>
        <dbReference type="Pfam" id="PF03468"/>
    </source>
</evidence>
<dbReference type="Proteomes" id="UP000515121">
    <property type="component" value="Unplaced"/>
</dbReference>
<dbReference type="Pfam" id="PF03470">
    <property type="entry name" value="zf-XS"/>
    <property type="match status" value="1"/>
</dbReference>
<feature type="non-terminal residue" evidence="9">
    <location>
        <position position="1"/>
    </location>
</feature>
<dbReference type="GO" id="GO:0031047">
    <property type="term" value="P:regulatory ncRNA-mediated gene silencing"/>
    <property type="evidence" value="ECO:0007669"/>
    <property type="project" value="UniProtKB-KW"/>
</dbReference>
<feature type="compositionally biased region" description="Acidic residues" evidence="5">
    <location>
        <begin position="208"/>
        <end position="219"/>
    </location>
</feature>
<dbReference type="KEGG" id="dzi:111318638"/>
<organism evidence="8 9">
    <name type="scientific">Durio zibethinus</name>
    <name type="common">Durian</name>
    <dbReference type="NCBI Taxonomy" id="66656"/>
    <lineage>
        <taxon>Eukaryota</taxon>
        <taxon>Viridiplantae</taxon>
        <taxon>Streptophyta</taxon>
        <taxon>Embryophyta</taxon>
        <taxon>Tracheophyta</taxon>
        <taxon>Spermatophyta</taxon>
        <taxon>Magnoliopsida</taxon>
        <taxon>eudicotyledons</taxon>
        <taxon>Gunneridae</taxon>
        <taxon>Pentapetalae</taxon>
        <taxon>rosids</taxon>
        <taxon>malvids</taxon>
        <taxon>Malvales</taxon>
        <taxon>Malvaceae</taxon>
        <taxon>Helicteroideae</taxon>
        <taxon>Durio</taxon>
    </lineage>
</organism>
<dbReference type="RefSeq" id="XP_022777245.1">
    <property type="nucleotide sequence ID" value="XM_022921510.1"/>
</dbReference>
<name>A0A6P6BJE0_DURZI</name>
<dbReference type="InterPro" id="IPR005380">
    <property type="entry name" value="XS_domain"/>
</dbReference>
<keyword evidence="2" id="KW-0943">RNA-mediated gene silencing</keyword>
<evidence type="ECO:0000256" key="2">
    <source>
        <dbReference type="ARBA" id="ARBA00023158"/>
    </source>
</evidence>
<evidence type="ECO:0000313" key="9">
    <source>
        <dbReference type="RefSeq" id="XP_022777245.1"/>
    </source>
</evidence>
<feature type="coiled-coil region" evidence="4">
    <location>
        <begin position="486"/>
        <end position="556"/>
    </location>
</feature>
<evidence type="ECO:0000313" key="8">
    <source>
        <dbReference type="Proteomes" id="UP000515121"/>
    </source>
</evidence>
<protein>
    <submittedName>
        <fullName evidence="9">Protein SUPPRESSOR OF GENE SILENCING 3-like</fullName>
    </submittedName>
</protein>
<evidence type="ECO:0000259" key="7">
    <source>
        <dbReference type="Pfam" id="PF03470"/>
    </source>
</evidence>
<comment type="similarity">
    <text evidence="3">Belongs to the SGS3 family.</text>
</comment>
<dbReference type="Pfam" id="PF03468">
    <property type="entry name" value="XS"/>
    <property type="match status" value="1"/>
</dbReference>
<dbReference type="InterPro" id="IPR038588">
    <property type="entry name" value="XS_domain_sf"/>
</dbReference>
<proteinExistence type="inferred from homology"/>
<dbReference type="GO" id="GO:0051607">
    <property type="term" value="P:defense response to virus"/>
    <property type="evidence" value="ECO:0007669"/>
    <property type="project" value="InterPro"/>
</dbReference>
<sequence length="595" mass="68351">VTCPDFNFKELEDAACEAFKELEDAVCEPIKKSECPVCHRLSCTECAIPRHSGLNCLEQQWIDWDELGRGQAQSSGLICNKQQRINRDMKGREHSMVKKPSRIRSTRHPQSKFNGRRMGDIPQTSSRNKFHTKMSSRGEDILNAGTSNSQDPKGKGIAIEDDWLLVSNRKPNSRGGNRAAKRWGDLEDPNPLKGSKDNNTNVVHEDNYDTLDDEDDFDSDSSKKSHESRKKSKWFKEFFERMDAFNVEEINETMWHCPACQGGPGAIKWYRSIQDLIAHAKTIGARGVKLHRELSELLEMELSIKGTSIAPAEQILGNWKGLKEDGRDHQIVWPPMVVIMNTMTSVFKDGKNVGMGSRELLEHFSSYPALKAQHSYGHQGHRGLSVLIFESSAVGYLEAERLHKNFVEQGLDRSAWNSCANEVLPGGERQLYGFMAVKEDLDIFNQQCQGKSKIKYELKPYQEAVLNEIKKMSQDSQQLIWLKDRLKEERKRAETFEGSVNNLSRNLKQKMNDIHLFEQRVQLLYEENKEEMDSQEKFYKDQIKILEARVKELEKLQESDANPLHTQEPPPALACQLMEEYTPYQYYNNLSIDED</sequence>
<accession>A0A6P6BJE0</accession>
<dbReference type="Gene3D" id="3.30.70.2890">
    <property type="entry name" value="XS domain"/>
    <property type="match status" value="1"/>
</dbReference>
<evidence type="ECO:0000256" key="4">
    <source>
        <dbReference type="SAM" id="Coils"/>
    </source>
</evidence>
<keyword evidence="1 4" id="KW-0175">Coiled coil</keyword>
<dbReference type="InterPro" id="IPR044287">
    <property type="entry name" value="SGS3"/>
</dbReference>